<dbReference type="InParanoid" id="K5XRH2"/>
<dbReference type="Proteomes" id="UP000008493">
    <property type="component" value="Unassembled WGS sequence"/>
</dbReference>
<evidence type="ECO:0000313" key="1">
    <source>
        <dbReference type="EMBL" id="EKM77480.1"/>
    </source>
</evidence>
<gene>
    <name evidence="1" type="ORF">AGABI1DRAFT_86456</name>
</gene>
<protein>
    <submittedName>
        <fullName evidence="1">Uncharacterized protein</fullName>
    </submittedName>
</protein>
<dbReference type="EMBL" id="JH971395">
    <property type="protein sequence ID" value="EKM77480.1"/>
    <property type="molecule type" value="Genomic_DNA"/>
</dbReference>
<organism evidence="1 2">
    <name type="scientific">Agaricus bisporus var. burnettii (strain JB137-S8 / ATCC MYA-4627 / FGSC 10392)</name>
    <name type="common">White button mushroom</name>
    <dbReference type="NCBI Taxonomy" id="597362"/>
    <lineage>
        <taxon>Eukaryota</taxon>
        <taxon>Fungi</taxon>
        <taxon>Dikarya</taxon>
        <taxon>Basidiomycota</taxon>
        <taxon>Agaricomycotina</taxon>
        <taxon>Agaricomycetes</taxon>
        <taxon>Agaricomycetidae</taxon>
        <taxon>Agaricales</taxon>
        <taxon>Agaricineae</taxon>
        <taxon>Agaricaceae</taxon>
        <taxon>Agaricus</taxon>
    </lineage>
</organism>
<dbReference type="GeneID" id="18832137"/>
<name>K5XRH2_AGABU</name>
<reference evidence="2" key="1">
    <citation type="journal article" date="2012" name="Proc. Natl. Acad. Sci. U.S.A.">
        <title>Genome sequence of the button mushroom Agaricus bisporus reveals mechanisms governing adaptation to a humic-rich ecological niche.</title>
        <authorList>
            <person name="Morin E."/>
            <person name="Kohler A."/>
            <person name="Baker A.R."/>
            <person name="Foulongne-Oriol M."/>
            <person name="Lombard V."/>
            <person name="Nagy L.G."/>
            <person name="Ohm R.A."/>
            <person name="Patyshakuliyeva A."/>
            <person name="Brun A."/>
            <person name="Aerts A.L."/>
            <person name="Bailey A.M."/>
            <person name="Billette C."/>
            <person name="Coutinho P.M."/>
            <person name="Deakin G."/>
            <person name="Doddapaneni H."/>
            <person name="Floudas D."/>
            <person name="Grimwood J."/>
            <person name="Hilden K."/>
            <person name="Kuees U."/>
            <person name="LaButti K.M."/>
            <person name="Lapidus A."/>
            <person name="Lindquist E.A."/>
            <person name="Lucas S.M."/>
            <person name="Murat C."/>
            <person name="Riley R.W."/>
            <person name="Salamov A.A."/>
            <person name="Schmutz J."/>
            <person name="Subramanian V."/>
            <person name="Woesten H.A.B."/>
            <person name="Xu J."/>
            <person name="Eastwood D.C."/>
            <person name="Foster G.D."/>
            <person name="Sonnenberg A.S."/>
            <person name="Cullen D."/>
            <person name="de Vries R.P."/>
            <person name="Lundell T."/>
            <person name="Hibbett D.S."/>
            <person name="Henrissat B."/>
            <person name="Burton K.S."/>
            <person name="Kerrigan R.W."/>
            <person name="Challen M.P."/>
            <person name="Grigoriev I.V."/>
            <person name="Martin F."/>
        </authorList>
    </citation>
    <scope>NUCLEOTIDE SEQUENCE [LARGE SCALE GENOMIC DNA]</scope>
    <source>
        <strain evidence="2">JB137-S8 / ATCC MYA-4627 / FGSC 10392</strain>
    </source>
</reference>
<accession>K5XRH2</accession>
<evidence type="ECO:0000313" key="2">
    <source>
        <dbReference type="Proteomes" id="UP000008493"/>
    </source>
</evidence>
<keyword evidence="2" id="KW-1185">Reference proteome</keyword>
<dbReference type="RefSeq" id="XP_007331764.1">
    <property type="nucleotide sequence ID" value="XM_007331702.1"/>
</dbReference>
<dbReference type="AlphaFoldDB" id="K5XRH2"/>
<sequence length="68" mass="7780">MYRDDIATSESCSTGKDSRHLTNFIHAFRPLWGTRLGVQSSVSNFLTFVPSCIDRRLNLVVDEVLRYS</sequence>
<dbReference type="HOGENOM" id="CLU_2793378_0_0_1"/>
<dbReference type="KEGG" id="abp:AGABI1DRAFT86456"/>
<proteinExistence type="predicted"/>
<dbReference type="OMA" id="HAFRPPW"/>